<gene>
    <name evidence="1" type="ORF">IW248_006355</name>
</gene>
<protein>
    <submittedName>
        <fullName evidence="1">Uncharacterized protein</fullName>
    </submittedName>
</protein>
<reference evidence="1 2" key="1">
    <citation type="submission" date="2020-11" db="EMBL/GenBank/DDBJ databases">
        <title>Sequencing the genomes of 1000 actinobacteria strains.</title>
        <authorList>
            <person name="Klenk H.-P."/>
        </authorList>
    </citation>
    <scope>NUCLEOTIDE SEQUENCE [LARGE SCALE GENOMIC DNA]</scope>
    <source>
        <strain evidence="1 2">DSM 101692</strain>
    </source>
</reference>
<dbReference type="RefSeq" id="WP_196929841.1">
    <property type="nucleotide sequence ID" value="NZ_JADOTX010000001.1"/>
</dbReference>
<proteinExistence type="predicted"/>
<sequence length="118" mass="12850">MSAELIDQLVAHIAQWDWTTFAEIGRLVSADGIPTEGTYALEVVPNGLMWAGMSQQYAEIVDQLRRDPRVAVAICSPLSYVADGQMLRHPVAASLPGPDGYAEPRWLPTAFRPAGATR</sequence>
<comment type="caution">
    <text evidence="1">The sequence shown here is derived from an EMBL/GenBank/DDBJ whole genome shotgun (WGS) entry which is preliminary data.</text>
</comment>
<dbReference type="EMBL" id="JADOTX010000001">
    <property type="protein sequence ID" value="MBG6070068.1"/>
    <property type="molecule type" value="Genomic_DNA"/>
</dbReference>
<name>A0ABS0JSP4_9ACTN</name>
<accession>A0ABS0JSP4</accession>
<keyword evidence="2" id="KW-1185">Reference proteome</keyword>
<evidence type="ECO:0000313" key="2">
    <source>
        <dbReference type="Proteomes" id="UP000614915"/>
    </source>
</evidence>
<dbReference type="Proteomes" id="UP000614915">
    <property type="component" value="Unassembled WGS sequence"/>
</dbReference>
<evidence type="ECO:0000313" key="1">
    <source>
        <dbReference type="EMBL" id="MBG6070068.1"/>
    </source>
</evidence>
<organism evidence="1 2">
    <name type="scientific">Micromonospora ureilytica</name>
    <dbReference type="NCBI Taxonomy" id="709868"/>
    <lineage>
        <taxon>Bacteria</taxon>
        <taxon>Bacillati</taxon>
        <taxon>Actinomycetota</taxon>
        <taxon>Actinomycetes</taxon>
        <taxon>Micromonosporales</taxon>
        <taxon>Micromonosporaceae</taxon>
        <taxon>Micromonospora</taxon>
    </lineage>
</organism>